<dbReference type="Proteomes" id="UP000683925">
    <property type="component" value="Unassembled WGS sequence"/>
</dbReference>
<evidence type="ECO:0000313" key="2">
    <source>
        <dbReference type="Proteomes" id="UP000683925"/>
    </source>
</evidence>
<gene>
    <name evidence="1" type="ORF">POCTA_138.1.T0390111</name>
</gene>
<comment type="caution">
    <text evidence="1">The sequence shown here is derived from an EMBL/GenBank/DDBJ whole genome shotgun (WGS) entry which is preliminary data.</text>
</comment>
<protein>
    <submittedName>
        <fullName evidence="1">Uncharacterized protein</fullName>
    </submittedName>
</protein>
<proteinExistence type="predicted"/>
<keyword evidence="2" id="KW-1185">Reference proteome</keyword>
<reference evidence="1" key="1">
    <citation type="submission" date="2021-01" db="EMBL/GenBank/DDBJ databases">
        <authorList>
            <consortium name="Genoscope - CEA"/>
            <person name="William W."/>
        </authorList>
    </citation>
    <scope>NUCLEOTIDE SEQUENCE</scope>
</reference>
<name>A0A8S1U6Z9_PAROT</name>
<evidence type="ECO:0000313" key="1">
    <source>
        <dbReference type="EMBL" id="CAD8160935.1"/>
    </source>
</evidence>
<sequence length="148" mass="17620">MVKSLWCLKELSIFGMLFHKAVCLEYLYSKSLDKLKQAKLTQLITKTQYLNEKRNLRKYFMLMCVKLLLKCKKSINILQQILMNYLLVQNLKLSDFQKVCYESQESCQNSELLQTFQNQIEIEYNSIANYFSGNLQSFSLYYFQLISL</sequence>
<dbReference type="EMBL" id="CAJJDP010000039">
    <property type="protein sequence ID" value="CAD8160935.1"/>
    <property type="molecule type" value="Genomic_DNA"/>
</dbReference>
<accession>A0A8S1U6Z9</accession>
<organism evidence="1 2">
    <name type="scientific">Paramecium octaurelia</name>
    <dbReference type="NCBI Taxonomy" id="43137"/>
    <lineage>
        <taxon>Eukaryota</taxon>
        <taxon>Sar</taxon>
        <taxon>Alveolata</taxon>
        <taxon>Ciliophora</taxon>
        <taxon>Intramacronucleata</taxon>
        <taxon>Oligohymenophorea</taxon>
        <taxon>Peniculida</taxon>
        <taxon>Parameciidae</taxon>
        <taxon>Paramecium</taxon>
    </lineage>
</organism>
<dbReference type="AlphaFoldDB" id="A0A8S1U6Z9"/>